<protein>
    <submittedName>
        <fullName evidence="1">DUF5995 family protein</fullName>
    </submittedName>
</protein>
<dbReference type="InterPro" id="IPR046037">
    <property type="entry name" value="DUF5995"/>
</dbReference>
<evidence type="ECO:0000313" key="1">
    <source>
        <dbReference type="EMBL" id="MFD1686744.1"/>
    </source>
</evidence>
<accession>A0ABD6DXW4</accession>
<dbReference type="Proteomes" id="UP001597092">
    <property type="component" value="Unassembled WGS sequence"/>
</dbReference>
<name>A0ABD6DXW4_9EURY</name>
<organism evidence="1 2">
    <name type="scientific">Halobellus litoreus</name>
    <dbReference type="NCBI Taxonomy" id="755310"/>
    <lineage>
        <taxon>Archaea</taxon>
        <taxon>Methanobacteriati</taxon>
        <taxon>Methanobacteriota</taxon>
        <taxon>Stenosarchaea group</taxon>
        <taxon>Halobacteria</taxon>
        <taxon>Halobacteriales</taxon>
        <taxon>Haloferacaceae</taxon>
        <taxon>Halobellus</taxon>
    </lineage>
</organism>
<comment type="caution">
    <text evidence="1">The sequence shown here is derived from an EMBL/GenBank/DDBJ whole genome shotgun (WGS) entry which is preliminary data.</text>
</comment>
<evidence type="ECO:0000313" key="2">
    <source>
        <dbReference type="Proteomes" id="UP001597092"/>
    </source>
</evidence>
<dbReference type="RefSeq" id="WP_256307215.1">
    <property type="nucleotide sequence ID" value="NZ_JANHAW010000002.1"/>
</dbReference>
<dbReference type="AlphaFoldDB" id="A0ABD6DXW4"/>
<keyword evidence="2" id="KW-1185">Reference proteome</keyword>
<dbReference type="Pfam" id="PF19458">
    <property type="entry name" value="DUF5995"/>
    <property type="match status" value="1"/>
</dbReference>
<reference evidence="1 2" key="1">
    <citation type="journal article" date="2019" name="Int. J. Syst. Evol. Microbiol.">
        <title>The Global Catalogue of Microorganisms (GCM) 10K type strain sequencing project: providing services to taxonomists for standard genome sequencing and annotation.</title>
        <authorList>
            <consortium name="The Broad Institute Genomics Platform"/>
            <consortium name="The Broad Institute Genome Sequencing Center for Infectious Disease"/>
            <person name="Wu L."/>
            <person name="Ma J."/>
        </authorList>
    </citation>
    <scope>NUCLEOTIDE SEQUENCE [LARGE SCALE GENOMIC DNA]</scope>
    <source>
        <strain evidence="1 2">CGMCC 1.10387</strain>
    </source>
</reference>
<sequence length="189" mass="21495">MSWLPSPQAWRLAFQAAASGETLFLQDALLGVNAHINHDLSYSLRDVGIDPDRRAKHRDHDRINDVLRQLVDVVQGVVADVYDADSYTRADEWLASVDETVTYVGLSEARSLAWRNAVLLVDTQWPPVERFVDWRIRAVSTGFGYLLLTPSVDPALRRTLRYLERETLPLASLEAAFRQRVSHVKLDLE</sequence>
<proteinExistence type="predicted"/>
<dbReference type="EMBL" id="JBHUDP010000006">
    <property type="protein sequence ID" value="MFD1686744.1"/>
    <property type="molecule type" value="Genomic_DNA"/>
</dbReference>
<gene>
    <name evidence="1" type="ORF">ACFSAS_14100</name>
</gene>